<reference evidence="2" key="1">
    <citation type="journal article" date="2020" name="Stud. Mycol.">
        <title>101 Dothideomycetes genomes: a test case for predicting lifestyles and emergence of pathogens.</title>
        <authorList>
            <person name="Haridas S."/>
            <person name="Albert R."/>
            <person name="Binder M."/>
            <person name="Bloem J."/>
            <person name="Labutti K."/>
            <person name="Salamov A."/>
            <person name="Andreopoulos B."/>
            <person name="Baker S."/>
            <person name="Barry K."/>
            <person name="Bills G."/>
            <person name="Bluhm B."/>
            <person name="Cannon C."/>
            <person name="Castanera R."/>
            <person name="Culley D."/>
            <person name="Daum C."/>
            <person name="Ezra D."/>
            <person name="Gonzalez J."/>
            <person name="Henrissat B."/>
            <person name="Kuo A."/>
            <person name="Liang C."/>
            <person name="Lipzen A."/>
            <person name="Lutzoni F."/>
            <person name="Magnuson J."/>
            <person name="Mondo S."/>
            <person name="Nolan M."/>
            <person name="Ohm R."/>
            <person name="Pangilinan J."/>
            <person name="Park H.-J."/>
            <person name="Ramirez L."/>
            <person name="Alfaro M."/>
            <person name="Sun H."/>
            <person name="Tritt A."/>
            <person name="Yoshinaga Y."/>
            <person name="Zwiers L.-H."/>
            <person name="Turgeon B."/>
            <person name="Goodwin S."/>
            <person name="Spatafora J."/>
            <person name="Crous P."/>
            <person name="Grigoriev I."/>
        </authorList>
    </citation>
    <scope>NUCLEOTIDE SEQUENCE</scope>
    <source>
        <strain evidence="2">CBS 260.36</strain>
    </source>
</reference>
<keyword evidence="3" id="KW-1185">Reference proteome</keyword>
<comment type="caution">
    <text evidence="2">The sequence shown here is derived from an EMBL/GenBank/DDBJ whole genome shotgun (WGS) entry which is preliminary data.</text>
</comment>
<dbReference type="AlphaFoldDB" id="A0A9P4MFG0"/>
<dbReference type="EMBL" id="ML996086">
    <property type="protein sequence ID" value="KAF2152340.1"/>
    <property type="molecule type" value="Genomic_DNA"/>
</dbReference>
<dbReference type="Proteomes" id="UP000799439">
    <property type="component" value="Unassembled WGS sequence"/>
</dbReference>
<gene>
    <name evidence="2" type="ORF">K461DRAFT_278565</name>
</gene>
<evidence type="ECO:0000313" key="3">
    <source>
        <dbReference type="Proteomes" id="UP000799439"/>
    </source>
</evidence>
<proteinExistence type="predicted"/>
<organism evidence="2 3">
    <name type="scientific">Myriangium duriaei CBS 260.36</name>
    <dbReference type="NCBI Taxonomy" id="1168546"/>
    <lineage>
        <taxon>Eukaryota</taxon>
        <taxon>Fungi</taxon>
        <taxon>Dikarya</taxon>
        <taxon>Ascomycota</taxon>
        <taxon>Pezizomycotina</taxon>
        <taxon>Dothideomycetes</taxon>
        <taxon>Dothideomycetidae</taxon>
        <taxon>Myriangiales</taxon>
        <taxon>Myriangiaceae</taxon>
        <taxon>Myriangium</taxon>
    </lineage>
</organism>
<accession>A0A9P4MFG0</accession>
<protein>
    <submittedName>
        <fullName evidence="2">Uncharacterized protein</fullName>
    </submittedName>
</protein>
<evidence type="ECO:0000313" key="2">
    <source>
        <dbReference type="EMBL" id="KAF2152340.1"/>
    </source>
</evidence>
<sequence length="199" mass="21143">MERESIGLYPYCSPEQAGPASRCFGPSRSTSSTGLDAKGSTGADSRCRWRGASVLDATPQGPAHPHPEGNGARIGCITYKVSSTVGIHSVSNDCIVLLQALGLNRLVDGMQFLTDGIGTERGQLGCCDLGVLPVLEGGSLRHGSNAPLYIQPPNSVAYSRGEIGPNALLPSIVLLIRPGWYRTRARAETYMSCKRIRLS</sequence>
<name>A0A9P4MFG0_9PEZI</name>
<evidence type="ECO:0000256" key="1">
    <source>
        <dbReference type="SAM" id="MobiDB-lite"/>
    </source>
</evidence>
<feature type="region of interest" description="Disordered" evidence="1">
    <location>
        <begin position="17"/>
        <end position="45"/>
    </location>
</feature>